<keyword evidence="2" id="KW-1185">Reference proteome</keyword>
<dbReference type="Proteomes" id="UP001732700">
    <property type="component" value="Chromosome 1C"/>
</dbReference>
<protein>
    <submittedName>
        <fullName evidence="1">Uncharacterized protein</fullName>
    </submittedName>
</protein>
<sequence>MEVKGKTKGGKRSRANSGSGTATASVERKEVERERRQHMKQLCAKLASLVPKENYSTTDTMTQLGSLDEAAKYIKNLKERVDELRQRRNSAQAMATLRGIGGVSTPPTTTNTTMNDAEGSLEFEDKKRELPPVVEVRQHDDSSIDVVLICCAERPVKLHEVITILEEEGAEIVNANHSVAGLKIFYTIHSRVFSSRIGVEVSRVSERLRALV</sequence>
<proteinExistence type="predicted"/>
<dbReference type="EnsemblPlants" id="AVESA.00010b.r2.1CG0116000.1">
    <property type="protein sequence ID" value="AVESA.00010b.r2.1CG0116000.1.CDS"/>
    <property type="gene ID" value="AVESA.00010b.r2.1CG0116000"/>
</dbReference>
<reference evidence="1" key="2">
    <citation type="submission" date="2025-09" db="UniProtKB">
        <authorList>
            <consortium name="EnsemblPlants"/>
        </authorList>
    </citation>
    <scope>IDENTIFICATION</scope>
</reference>
<accession>A0ACD5TRX8</accession>
<evidence type="ECO:0000313" key="2">
    <source>
        <dbReference type="Proteomes" id="UP001732700"/>
    </source>
</evidence>
<reference evidence="1" key="1">
    <citation type="submission" date="2021-05" db="EMBL/GenBank/DDBJ databases">
        <authorList>
            <person name="Scholz U."/>
            <person name="Mascher M."/>
            <person name="Fiebig A."/>
        </authorList>
    </citation>
    <scope>NUCLEOTIDE SEQUENCE [LARGE SCALE GENOMIC DNA]</scope>
</reference>
<organism evidence="1 2">
    <name type="scientific">Avena sativa</name>
    <name type="common">Oat</name>
    <dbReference type="NCBI Taxonomy" id="4498"/>
    <lineage>
        <taxon>Eukaryota</taxon>
        <taxon>Viridiplantae</taxon>
        <taxon>Streptophyta</taxon>
        <taxon>Embryophyta</taxon>
        <taxon>Tracheophyta</taxon>
        <taxon>Spermatophyta</taxon>
        <taxon>Magnoliopsida</taxon>
        <taxon>Liliopsida</taxon>
        <taxon>Poales</taxon>
        <taxon>Poaceae</taxon>
        <taxon>BOP clade</taxon>
        <taxon>Pooideae</taxon>
        <taxon>Poodae</taxon>
        <taxon>Poeae</taxon>
        <taxon>Poeae Chloroplast Group 1 (Aveneae type)</taxon>
        <taxon>Aveninae</taxon>
        <taxon>Avena</taxon>
    </lineage>
</organism>
<name>A0ACD5TRX8_AVESA</name>
<evidence type="ECO:0000313" key="1">
    <source>
        <dbReference type="EnsemblPlants" id="AVESA.00010b.r2.1CG0116000.1.CDS"/>
    </source>
</evidence>